<keyword evidence="4" id="KW-0963">Cytoplasm</keyword>
<dbReference type="Gene3D" id="1.20.5.50">
    <property type="match status" value="1"/>
</dbReference>
<dbReference type="PANTHER" id="PTHR34981">
    <property type="entry name" value="CELL DIVISION PROTEIN ZAPA"/>
    <property type="match status" value="1"/>
</dbReference>
<dbReference type="PANTHER" id="PTHR34981:SF1">
    <property type="entry name" value="CELL DIVISION PROTEIN ZAPA"/>
    <property type="match status" value="1"/>
</dbReference>
<comment type="caution">
    <text evidence="12">The sequence shown here is derived from an EMBL/GenBank/DDBJ whole genome shotgun (WGS) entry which is preliminary data.</text>
</comment>
<dbReference type="Proteomes" id="UP001139971">
    <property type="component" value="Unassembled WGS sequence"/>
</dbReference>
<dbReference type="Pfam" id="PF05164">
    <property type="entry name" value="ZapA"/>
    <property type="match status" value="1"/>
</dbReference>
<dbReference type="InterPro" id="IPR036192">
    <property type="entry name" value="Cell_div_ZapA-like_sf"/>
</dbReference>
<evidence type="ECO:0000313" key="12">
    <source>
        <dbReference type="EMBL" id="MDC8013624.1"/>
    </source>
</evidence>
<dbReference type="SUPFAM" id="SSF102829">
    <property type="entry name" value="Cell division protein ZapA-like"/>
    <property type="match status" value="1"/>
</dbReference>
<dbReference type="Gene3D" id="3.30.160.880">
    <property type="entry name" value="Cell division protein ZapA protomer, N-terminal domain"/>
    <property type="match status" value="1"/>
</dbReference>
<gene>
    <name evidence="12" type="ORF">OD750_013860</name>
</gene>
<evidence type="ECO:0000256" key="4">
    <source>
        <dbReference type="ARBA" id="ARBA00022490"/>
    </source>
</evidence>
<keyword evidence="13" id="KW-1185">Reference proteome</keyword>
<evidence type="ECO:0000256" key="1">
    <source>
        <dbReference type="ARBA" id="ARBA00004496"/>
    </source>
</evidence>
<dbReference type="EMBL" id="JAOVZO020000018">
    <property type="protein sequence ID" value="MDC8013624.1"/>
    <property type="molecule type" value="Genomic_DNA"/>
</dbReference>
<sequence length="98" mass="10672">MSEPVSVSILDREFLIVCTPEERPGLIAAAAYLDGKMREVRNAVRAPGLDRIAVLAALNITHELIALRQRDTIEADSVAQHVRALKNKLEGVLSASVK</sequence>
<dbReference type="GO" id="GO:0000921">
    <property type="term" value="P:septin ring assembly"/>
    <property type="evidence" value="ECO:0007669"/>
    <property type="project" value="TreeGrafter"/>
</dbReference>
<keyword evidence="6" id="KW-0175">Coiled coil</keyword>
<comment type="subunit">
    <text evidence="10">Homodimer. Interacts with FtsZ.</text>
</comment>
<dbReference type="InterPro" id="IPR007838">
    <property type="entry name" value="Cell_div_ZapA-like"/>
</dbReference>
<dbReference type="GO" id="GO:0030428">
    <property type="term" value="C:cell septum"/>
    <property type="evidence" value="ECO:0007669"/>
    <property type="project" value="TreeGrafter"/>
</dbReference>
<evidence type="ECO:0000256" key="6">
    <source>
        <dbReference type="ARBA" id="ARBA00023054"/>
    </source>
</evidence>
<evidence type="ECO:0000256" key="8">
    <source>
        <dbReference type="ARBA" id="ARBA00023306"/>
    </source>
</evidence>
<dbReference type="GO" id="GO:0005829">
    <property type="term" value="C:cytosol"/>
    <property type="evidence" value="ECO:0007669"/>
    <property type="project" value="TreeGrafter"/>
</dbReference>
<dbReference type="RefSeq" id="WP_263542319.1">
    <property type="nucleotide sequence ID" value="NZ_JAOVZO020000018.1"/>
</dbReference>
<evidence type="ECO:0000313" key="13">
    <source>
        <dbReference type="Proteomes" id="UP001139971"/>
    </source>
</evidence>
<keyword evidence="8" id="KW-0131">Cell cycle</keyword>
<evidence type="ECO:0000256" key="10">
    <source>
        <dbReference type="ARBA" id="ARBA00026068"/>
    </source>
</evidence>
<evidence type="ECO:0000256" key="2">
    <source>
        <dbReference type="ARBA" id="ARBA00010074"/>
    </source>
</evidence>
<reference evidence="12" key="1">
    <citation type="submission" date="2023-02" db="EMBL/GenBank/DDBJ databases">
        <title>Tahibacter soli sp. nov. isolated from soil.</title>
        <authorList>
            <person name="Baek J.H."/>
            <person name="Lee J.K."/>
            <person name="Choi D.G."/>
            <person name="Jeon C.O."/>
        </authorList>
    </citation>
    <scope>NUCLEOTIDE SEQUENCE</scope>
    <source>
        <strain evidence="12">BL</strain>
    </source>
</reference>
<evidence type="ECO:0000256" key="3">
    <source>
        <dbReference type="ARBA" id="ARBA00015195"/>
    </source>
</evidence>
<keyword evidence="5 12" id="KW-0132">Cell division</keyword>
<evidence type="ECO:0000256" key="5">
    <source>
        <dbReference type="ARBA" id="ARBA00022618"/>
    </source>
</evidence>
<evidence type="ECO:0000256" key="11">
    <source>
        <dbReference type="ARBA" id="ARBA00033158"/>
    </source>
</evidence>
<name>A0A9X3YL57_9GAMM</name>
<comment type="similarity">
    <text evidence="2">Belongs to the ZapA family. Type 1 subfamily.</text>
</comment>
<proteinExistence type="inferred from homology"/>
<dbReference type="AlphaFoldDB" id="A0A9X3YL57"/>
<evidence type="ECO:0000256" key="9">
    <source>
        <dbReference type="ARBA" id="ARBA00024910"/>
    </source>
</evidence>
<protein>
    <recommendedName>
        <fullName evidence="3">Cell division protein ZapA</fullName>
    </recommendedName>
    <alternativeName>
        <fullName evidence="11">Z ring-associated protein ZapA</fullName>
    </alternativeName>
</protein>
<accession>A0A9X3YL57</accession>
<dbReference type="GO" id="GO:0000917">
    <property type="term" value="P:division septum assembly"/>
    <property type="evidence" value="ECO:0007669"/>
    <property type="project" value="UniProtKB-KW"/>
</dbReference>
<organism evidence="12 13">
    <name type="scientific">Tahibacter soli</name>
    <dbReference type="NCBI Taxonomy" id="2983605"/>
    <lineage>
        <taxon>Bacteria</taxon>
        <taxon>Pseudomonadati</taxon>
        <taxon>Pseudomonadota</taxon>
        <taxon>Gammaproteobacteria</taxon>
        <taxon>Lysobacterales</taxon>
        <taxon>Rhodanobacteraceae</taxon>
        <taxon>Tahibacter</taxon>
    </lineage>
</organism>
<evidence type="ECO:0000256" key="7">
    <source>
        <dbReference type="ARBA" id="ARBA00023210"/>
    </source>
</evidence>
<dbReference type="GO" id="GO:0032153">
    <property type="term" value="C:cell division site"/>
    <property type="evidence" value="ECO:0007669"/>
    <property type="project" value="TreeGrafter"/>
</dbReference>
<dbReference type="GO" id="GO:0043093">
    <property type="term" value="P:FtsZ-dependent cytokinesis"/>
    <property type="evidence" value="ECO:0007669"/>
    <property type="project" value="TreeGrafter"/>
</dbReference>
<comment type="subcellular location">
    <subcellularLocation>
        <location evidence="1">Cytoplasm</location>
    </subcellularLocation>
</comment>
<comment type="function">
    <text evidence="9">Activator of cell division through the inhibition of FtsZ GTPase activity, therefore promoting FtsZ assembly into bundles of protofilaments necessary for the formation of the division Z ring. It is recruited early at mid-cell but it is not essential for cell division.</text>
</comment>
<dbReference type="InterPro" id="IPR042233">
    <property type="entry name" value="Cell_div_ZapA_N"/>
</dbReference>
<keyword evidence="7" id="KW-0717">Septation</keyword>